<comment type="caution">
    <text evidence="1">The sequence shown here is derived from an EMBL/GenBank/DDBJ whole genome shotgun (WGS) entry which is preliminary data.</text>
</comment>
<reference evidence="1 2" key="1">
    <citation type="submission" date="2019-10" db="EMBL/GenBank/DDBJ databases">
        <title>Assembly and Annotation for the nematode Trichostrongylus colubriformis.</title>
        <authorList>
            <person name="Martin J."/>
        </authorList>
    </citation>
    <scope>NUCLEOTIDE SEQUENCE [LARGE SCALE GENOMIC DNA]</scope>
    <source>
        <strain evidence="1">G859</strain>
        <tissue evidence="1">Whole worm</tissue>
    </source>
</reference>
<gene>
    <name evidence="1" type="ORF">GCK32_021271</name>
</gene>
<protein>
    <submittedName>
        <fullName evidence="1">Uncharacterized protein</fullName>
    </submittedName>
</protein>
<evidence type="ECO:0000313" key="2">
    <source>
        <dbReference type="Proteomes" id="UP001331761"/>
    </source>
</evidence>
<dbReference type="Proteomes" id="UP001331761">
    <property type="component" value="Unassembled WGS sequence"/>
</dbReference>
<name>A0AAN8J0J0_TRICO</name>
<proteinExistence type="predicted"/>
<organism evidence="1 2">
    <name type="scientific">Trichostrongylus colubriformis</name>
    <name type="common">Black scour worm</name>
    <dbReference type="NCBI Taxonomy" id="6319"/>
    <lineage>
        <taxon>Eukaryota</taxon>
        <taxon>Metazoa</taxon>
        <taxon>Ecdysozoa</taxon>
        <taxon>Nematoda</taxon>
        <taxon>Chromadorea</taxon>
        <taxon>Rhabditida</taxon>
        <taxon>Rhabditina</taxon>
        <taxon>Rhabditomorpha</taxon>
        <taxon>Strongyloidea</taxon>
        <taxon>Trichostrongylidae</taxon>
        <taxon>Trichostrongylus</taxon>
    </lineage>
</organism>
<dbReference type="EMBL" id="WIXE01016899">
    <property type="protein sequence ID" value="KAK5972184.1"/>
    <property type="molecule type" value="Genomic_DNA"/>
</dbReference>
<dbReference type="AlphaFoldDB" id="A0AAN8J0J0"/>
<accession>A0AAN8J0J0</accession>
<keyword evidence="2" id="KW-1185">Reference proteome</keyword>
<evidence type="ECO:0000313" key="1">
    <source>
        <dbReference type="EMBL" id="KAK5972184.1"/>
    </source>
</evidence>
<sequence>MSEAIWTAERTSVFRTVIMKRNRSRRHSSLQRQWLADRLSLISYYYYNRVERTMKMLLNAYLGSWTRPKSAFWCVVVLFKFDTGPDPAAKNAVFT</sequence>